<feature type="compositionally biased region" description="Basic and acidic residues" evidence="1">
    <location>
        <begin position="537"/>
        <end position="546"/>
    </location>
</feature>
<feature type="region of interest" description="Disordered" evidence="1">
    <location>
        <begin position="691"/>
        <end position="719"/>
    </location>
</feature>
<feature type="region of interest" description="Disordered" evidence="1">
    <location>
        <begin position="1"/>
        <end position="36"/>
    </location>
</feature>
<dbReference type="VEuPathDB" id="FungiDB:TRICI_006765"/>
<feature type="compositionally biased region" description="Polar residues" evidence="1">
    <location>
        <begin position="615"/>
        <end position="624"/>
    </location>
</feature>
<feature type="compositionally biased region" description="Acidic residues" evidence="1">
    <location>
        <begin position="16"/>
        <end position="27"/>
    </location>
</feature>
<feature type="compositionally biased region" description="Acidic residues" evidence="1">
    <location>
        <begin position="700"/>
        <end position="713"/>
    </location>
</feature>
<evidence type="ECO:0000256" key="1">
    <source>
        <dbReference type="SAM" id="MobiDB-lite"/>
    </source>
</evidence>
<feature type="compositionally biased region" description="Basic and acidic residues" evidence="1">
    <location>
        <begin position="413"/>
        <end position="436"/>
    </location>
</feature>
<keyword evidence="3" id="KW-1185">Reference proteome</keyword>
<accession>A0A642UDP1</accession>
<gene>
    <name evidence="2" type="ORF">TRICI_006765</name>
</gene>
<feature type="region of interest" description="Disordered" evidence="1">
    <location>
        <begin position="330"/>
        <end position="654"/>
    </location>
</feature>
<feature type="compositionally biased region" description="Basic and acidic residues" evidence="1">
    <location>
        <begin position="1"/>
        <end position="15"/>
    </location>
</feature>
<dbReference type="EMBL" id="SWFS01000567">
    <property type="protein sequence ID" value="KAA8897250.1"/>
    <property type="molecule type" value="Genomic_DNA"/>
</dbReference>
<evidence type="ECO:0000313" key="3">
    <source>
        <dbReference type="Proteomes" id="UP000761534"/>
    </source>
</evidence>
<organism evidence="2 3">
    <name type="scientific">Trichomonascus ciferrii</name>
    <dbReference type="NCBI Taxonomy" id="44093"/>
    <lineage>
        <taxon>Eukaryota</taxon>
        <taxon>Fungi</taxon>
        <taxon>Dikarya</taxon>
        <taxon>Ascomycota</taxon>
        <taxon>Saccharomycotina</taxon>
        <taxon>Dipodascomycetes</taxon>
        <taxon>Dipodascales</taxon>
        <taxon>Trichomonascaceae</taxon>
        <taxon>Trichomonascus</taxon>
        <taxon>Trichomonascus ciferrii complex</taxon>
    </lineage>
</organism>
<proteinExistence type="predicted"/>
<comment type="caution">
    <text evidence="2">The sequence shown here is derived from an EMBL/GenBank/DDBJ whole genome shotgun (WGS) entry which is preliminary data.</text>
</comment>
<name>A0A642UDP1_9ASCO</name>
<dbReference type="Proteomes" id="UP000761534">
    <property type="component" value="Unassembled WGS sequence"/>
</dbReference>
<protein>
    <submittedName>
        <fullName evidence="2">Uncharacterized protein</fullName>
    </submittedName>
</protein>
<sequence>MGDQVREDNESFEHVDESEDLLTEEEESRLGPEGVTVTFVNGDGNEERKEVVGKWVEHHSVKRPKTGLVGPEHSRYELYCPFESCDGSTTEFTLSGFVRHLRTVDHRGVEILRLDVYKRPHVCKTRSYQFDFKIPEQREGSLIKFGGCWDSEKRRYEYGCAVRNCGFHGKFRSVLKHVARKHKVLDLPTLKGFEKTSIIVDDNTKIAICQQTRTLLAQSELMDHCDECPHCKDVDATRVDQAEWKSLVHPALLEPWCPMIPGTKNVRLWQCVLCKQQDKQFVGLRDQMEKHHKTAHPQEPLETALTSLQGTGFYFYKDKKMTVYPVKPEEATSIQDEYSSASSGTLELGGDDGDSSLLFQKRSKSGGPASRANEREDSIALLFQKRKNGRPASQENNSSVREEDIEALQGRSKSVDDASQKGSSEKSSDRDEREGSGARLSQKKGKRRTIEDLLGARPQTPRGRITEDEPKSISFQNETNTVLSDSKNQVMQSETGSQNKEPNDGAVGRATEFGNGPNSAGKRTTESVADPRNTVPDNEKTKHSPESESVPTHTRREAEELAGSPDPAKRATGSGVGPRNTESQNEERGRRPDSIVPDSEEESAGSVGSVKRSAENVQKSTAETAINIEEEGEDDGHGMAHKAVNMSNEDDDETMDVDGEEQIDANPEGYEDEQVVMTSEQLARMVHGQAAREASAASEQIEEDDDEEEEEEHIDNTAGIGRREFAALRNKYDATLVRNRVRLTLDEPKLDPQLLPKWLNHNYNRRYLTKIALETKQTYTKTHIRYSSYVEPLQIDRILYRTGFSYKAAHKYLDLLEQGHPLDRVQGGDYWSDADLLLLEQALYHGIRPSKDLLFRHRRSAVIRQAAIICLYGA</sequence>
<reference evidence="2" key="1">
    <citation type="journal article" date="2019" name="G3 (Bethesda)">
        <title>Genome Assemblies of Two Rare Opportunistic Yeast Pathogens: Diutina rugosa (syn. Candida rugosa) and Trichomonascus ciferrii (syn. Candida ciferrii).</title>
        <authorList>
            <person name="Mixao V."/>
            <person name="Saus E."/>
            <person name="Hansen A.P."/>
            <person name="Lass-Florl C."/>
            <person name="Gabaldon T."/>
        </authorList>
    </citation>
    <scope>NUCLEOTIDE SEQUENCE</scope>
    <source>
        <strain evidence="2">CBS 4856</strain>
    </source>
</reference>
<feature type="compositionally biased region" description="Polar residues" evidence="1">
    <location>
        <begin position="332"/>
        <end position="345"/>
    </location>
</feature>
<evidence type="ECO:0000313" key="2">
    <source>
        <dbReference type="EMBL" id="KAA8897250.1"/>
    </source>
</evidence>
<dbReference type="AlphaFoldDB" id="A0A642UDP1"/>
<feature type="compositionally biased region" description="Polar residues" evidence="1">
    <location>
        <begin position="473"/>
        <end position="500"/>
    </location>
</feature>